<feature type="compositionally biased region" description="Polar residues" evidence="1">
    <location>
        <begin position="309"/>
        <end position="318"/>
    </location>
</feature>
<feature type="compositionally biased region" description="Basic and acidic residues" evidence="1">
    <location>
        <begin position="29"/>
        <end position="46"/>
    </location>
</feature>
<dbReference type="InterPro" id="IPR013989">
    <property type="entry name" value="Dev_and_cell_death_domain"/>
</dbReference>
<feature type="compositionally biased region" description="Basic and acidic residues" evidence="1">
    <location>
        <begin position="448"/>
        <end position="478"/>
    </location>
</feature>
<sequence>MEESKNNDAAALNSDQVTERESSVVVKGDVVEKPSGESSLQEKDAGTSHLVPVRKQIRRRKLVKKVIKDGLQNVEKVSPSNKGNKAEGQRKDNQSMEPIEESKSNDAATLTSEQVTEKESSGLVNGDAVVVEEPSGESSMPAKDAGTTQPVQLRKQNQKRKRVRGKIEIKGGQKNAETASPSDEGDKAESQRKDNQSMELMEESKNNDAATLTTEQVTEKELSVLVNGDVVVVEKPSGASSMQAKDAGFTQTVQVKKQNKKRKLVRDKKVLKDGQNNAEKASPSYKGKKAEGQRKDDQSMELTEESKTNDAATLTLEQVSEMESPVLVNRDVVEKASGESSMQEKDVENNHPVQVRTRNRKRKLIRREIKDGQKNVEKASTSNERNKAESSVQKASSFSAVNSAKGPKTTHPVQVGNRTKRKILGEGEREGEDGKKNVENLPSSNKGKKQELIITDESRDGNKNDERPRKELTRDVSKKGNVNQNVLGEDLKRKDKRPHNHLGGDVYKEDKRPRNELGGVIFMCSSKTKPDCFRFRLFGVSANKKELVLSIKPGLKLFLYDFEQKLMYGVYKASSAGGMKLEPTAFGGAFPAQVRFDIEKDCLPLPERIFKKALKDSYNEKTHKFHTELTSNQANHLSQLFSPDPSSHSNGKPPHQELGVLRTIHSSPAVNSSNGDIMREQVCRKTRGGLAPLQHERQHNFPEHHVSRQDVIANHPISRHEVLPNRPLFLTEKEYRSYGLQQGRSQATPVNVDDALSRSQVAHPYHALEYQNKETSTPYDASNNSLVNRYLSMPRMTGTDAGSYSMARRETFVNFPNNYSIGVPQLATSNTGVPNNYTIIGGQPKVVTSGVQIISNTGALHSLYGPRAPAQAVPDYNIRYHHLGQNPGLAP</sequence>
<feature type="region of interest" description="Disordered" evidence="1">
    <location>
        <begin position="1"/>
        <end position="217"/>
    </location>
</feature>
<proteinExistence type="predicted"/>
<evidence type="ECO:0000313" key="4">
    <source>
        <dbReference type="Proteomes" id="UP001454036"/>
    </source>
</evidence>
<feature type="compositionally biased region" description="Basic and acidic residues" evidence="1">
    <location>
        <begin position="423"/>
        <end position="438"/>
    </location>
</feature>
<dbReference type="SMART" id="SM00767">
    <property type="entry name" value="DCD"/>
    <property type="match status" value="1"/>
</dbReference>
<feature type="compositionally biased region" description="Polar residues" evidence="1">
    <location>
        <begin position="146"/>
        <end position="155"/>
    </location>
</feature>
<feature type="compositionally biased region" description="Basic and acidic residues" evidence="1">
    <location>
        <begin position="366"/>
        <end position="377"/>
    </location>
</feature>
<organism evidence="3 4">
    <name type="scientific">Lithospermum erythrorhizon</name>
    <name type="common">Purple gromwell</name>
    <name type="synonym">Lithospermum officinale var. erythrorhizon</name>
    <dbReference type="NCBI Taxonomy" id="34254"/>
    <lineage>
        <taxon>Eukaryota</taxon>
        <taxon>Viridiplantae</taxon>
        <taxon>Streptophyta</taxon>
        <taxon>Embryophyta</taxon>
        <taxon>Tracheophyta</taxon>
        <taxon>Spermatophyta</taxon>
        <taxon>Magnoliopsida</taxon>
        <taxon>eudicotyledons</taxon>
        <taxon>Gunneridae</taxon>
        <taxon>Pentapetalae</taxon>
        <taxon>asterids</taxon>
        <taxon>lamiids</taxon>
        <taxon>Boraginales</taxon>
        <taxon>Boraginaceae</taxon>
        <taxon>Boraginoideae</taxon>
        <taxon>Lithospermeae</taxon>
        <taxon>Lithospermum</taxon>
    </lineage>
</organism>
<name>A0AAV3Q759_LITER</name>
<evidence type="ECO:0000259" key="2">
    <source>
        <dbReference type="PROSITE" id="PS51222"/>
    </source>
</evidence>
<feature type="compositionally biased region" description="Polar residues" evidence="1">
    <location>
        <begin position="105"/>
        <end position="114"/>
    </location>
</feature>
<feature type="domain" description="DCD" evidence="2">
    <location>
        <begin position="515"/>
        <end position="643"/>
    </location>
</feature>
<feature type="compositionally biased region" description="Polar residues" evidence="1">
    <location>
        <begin position="378"/>
        <end position="402"/>
    </location>
</feature>
<feature type="compositionally biased region" description="Basic and acidic residues" evidence="1">
    <location>
        <begin position="288"/>
        <end position="308"/>
    </location>
</feature>
<feature type="region of interest" description="Disordered" evidence="1">
    <location>
        <begin position="237"/>
        <end position="510"/>
    </location>
</feature>
<feature type="compositionally biased region" description="Basic residues" evidence="1">
    <location>
        <begin position="257"/>
        <end position="266"/>
    </location>
</feature>
<feature type="compositionally biased region" description="Polar residues" evidence="1">
    <location>
        <begin position="207"/>
        <end position="216"/>
    </location>
</feature>
<dbReference type="PANTHER" id="PTHR46444">
    <property type="entry name" value="DCD (DEVELOPMENT AND CELL DEATH) DOMAIN PROTEIN-RELATED"/>
    <property type="match status" value="1"/>
</dbReference>
<protein>
    <recommendedName>
        <fullName evidence="2">DCD domain-containing protein</fullName>
    </recommendedName>
</protein>
<reference evidence="3 4" key="1">
    <citation type="submission" date="2024-01" db="EMBL/GenBank/DDBJ databases">
        <title>The complete chloroplast genome sequence of Lithospermum erythrorhizon: insights into the phylogenetic relationship among Boraginaceae species and the maternal lineages of purple gromwells.</title>
        <authorList>
            <person name="Okada T."/>
            <person name="Watanabe K."/>
        </authorList>
    </citation>
    <scope>NUCLEOTIDE SEQUENCE [LARGE SCALE GENOMIC DNA]</scope>
</reference>
<evidence type="ECO:0000256" key="1">
    <source>
        <dbReference type="SAM" id="MobiDB-lite"/>
    </source>
</evidence>
<dbReference type="PANTHER" id="PTHR46444:SF3">
    <property type="entry name" value="DCD (DEVELOPMENT AND CELL DEATH) DOMAIN PROTEIN"/>
    <property type="match status" value="1"/>
</dbReference>
<feature type="compositionally biased region" description="Basic and acidic residues" evidence="1">
    <location>
        <begin position="184"/>
        <end position="206"/>
    </location>
</feature>
<feature type="compositionally biased region" description="Basic and acidic residues" evidence="1">
    <location>
        <begin position="84"/>
        <end position="104"/>
    </location>
</feature>
<evidence type="ECO:0000313" key="3">
    <source>
        <dbReference type="EMBL" id="GAA0159251.1"/>
    </source>
</evidence>
<accession>A0AAV3Q759</accession>
<dbReference type="Pfam" id="PF10539">
    <property type="entry name" value="Dev_Cell_Death"/>
    <property type="match status" value="1"/>
</dbReference>
<dbReference type="PROSITE" id="PS51222">
    <property type="entry name" value="DCD"/>
    <property type="match status" value="1"/>
</dbReference>
<dbReference type="EMBL" id="BAABME010003558">
    <property type="protein sequence ID" value="GAA0159251.1"/>
    <property type="molecule type" value="Genomic_DNA"/>
</dbReference>
<comment type="caution">
    <text evidence="3">The sequence shown here is derived from an EMBL/GenBank/DDBJ whole genome shotgun (WGS) entry which is preliminary data.</text>
</comment>
<dbReference type="Proteomes" id="UP001454036">
    <property type="component" value="Unassembled WGS sequence"/>
</dbReference>
<dbReference type="AlphaFoldDB" id="A0AAV3Q759"/>
<gene>
    <name evidence="3" type="ORF">LIER_16073</name>
</gene>
<keyword evidence="4" id="KW-1185">Reference proteome</keyword>
<feature type="compositionally biased region" description="Basic and acidic residues" evidence="1">
    <location>
        <begin position="331"/>
        <end position="349"/>
    </location>
</feature>
<feature type="compositionally biased region" description="Basic residues" evidence="1">
    <location>
        <begin position="55"/>
        <end position="65"/>
    </location>
</feature>